<feature type="compositionally biased region" description="Polar residues" evidence="1">
    <location>
        <begin position="1016"/>
        <end position="1034"/>
    </location>
</feature>
<organism evidence="2 3">
    <name type="scientific">Salmo salar</name>
    <name type="common">Atlantic salmon</name>
    <dbReference type="NCBI Taxonomy" id="8030"/>
    <lineage>
        <taxon>Eukaryota</taxon>
        <taxon>Metazoa</taxon>
        <taxon>Chordata</taxon>
        <taxon>Craniata</taxon>
        <taxon>Vertebrata</taxon>
        <taxon>Euteleostomi</taxon>
        <taxon>Actinopterygii</taxon>
        <taxon>Neopterygii</taxon>
        <taxon>Teleostei</taxon>
        <taxon>Protacanthopterygii</taxon>
        <taxon>Salmoniformes</taxon>
        <taxon>Salmonidae</taxon>
        <taxon>Salmoninae</taxon>
        <taxon>Salmo</taxon>
    </lineage>
</organism>
<accession>A0ABM3DUZ9</accession>
<feature type="region of interest" description="Disordered" evidence="1">
    <location>
        <begin position="231"/>
        <end position="293"/>
    </location>
</feature>
<reference evidence="3 4" key="1">
    <citation type="submission" date="2025-05" db="UniProtKB">
        <authorList>
            <consortium name="RefSeq"/>
        </authorList>
    </citation>
    <scope>IDENTIFICATION</scope>
</reference>
<name>A0ABM3DUZ9_SALSA</name>
<protein>
    <submittedName>
        <fullName evidence="3 4">Uncharacterized protein LOC106587354 isoform X1</fullName>
    </submittedName>
</protein>
<feature type="region of interest" description="Disordered" evidence="1">
    <location>
        <begin position="611"/>
        <end position="653"/>
    </location>
</feature>
<feature type="compositionally biased region" description="Low complexity" evidence="1">
    <location>
        <begin position="555"/>
        <end position="564"/>
    </location>
</feature>
<feature type="compositionally biased region" description="Polar residues" evidence="1">
    <location>
        <begin position="618"/>
        <end position="653"/>
    </location>
</feature>
<sequence length="1342" mass="145862">MDRNHKPLRIILLKAGTLQASAGEQVLQKDGHSTGHDGLSLPALVGCPQDSPRKAGTLQASAGEQVLQTDVHSTGHDGLSLPALVDCPQDSPRKAGTLQASAGEQVLQTDVHSTDHDGLSLPALVDCPQDSPRKAGTLQASAGEQVLQTDVHSTGHDGLSLPALVDCPQDSPRKAGTLQASAGEQVLQTDVHSTDHDGLSLPALVDCPQDSPRKAGTLQASAGEQVLQTDVHSAGHGGHDGPALVDCPQDSPRKNLVPKPPQGPRPSREANIAKAENKAREAIKARRAREAKAGGGKLSHQVVGMLALPQTLLSRTSYSVLPAIKKGTKVTKMETTEPLCPLTPDGEIMISSSSVDDLLTLKSDVMSEAKSDDASRPIEPEMFSLTNFLKSHPKRKLIRKFLKQMNVTIGDLDEIIEWVVCVSNEVFLPVMALIRTSSPESSTSSRWGSGELQIISREFHQRSSEPKGRLLGGQPPTPPSETDKELQGVADLSVSNILKRAQEDLFFSGEDDLENTHPGITLTEESLSSIFSELFRDACESAQEATRQIHHMRSGRGNNSRNGRCPGLSQGSSRSNMLDLGELGSVRRPKGSDVHKVLSEGSLPVFALLGERPGEVGETSSPAGEMDATQTASTPSIPQSGHGSRRSSQTTAPITGHREAGVTASNIFDVIFHLTHSDTDRKHHQEFSSEDDVSLNDIMDMKLTPPVEPLGQILSSWKLVNRIFRGKVHYFGKELICKVYQMLLDTGMGRRPMARQSRSEPILKDLAAKRRLSDEFFTDVLYMFIQRAIKNLLENFLGLPTTPPGRDIMWNDNFNWMYRDGWGDTPTSSKDELWDSDSTWSSELGEEEGAESRGRWAALLEKGSFLTLQSPSSLSDDNKEALGAVYQVLTTRVGDILNSTCNDDYKARLIIQKGLDSGARERFPDSPCSSSPKDEEEVVVSGMTVSYPKPSTSTQAAWAAPAQTLDVFLPRPCLDEEEVVPSTSMKDDSVTTTHAARAAPYQTLEEEVGGAEVSEMSDSSLMPTKNRQDPLQNIPSLLPGKEDILLRSTPWTTVMSPQTLKFILHGIMCQLEASESPQTRRANDPFRLMKDLFVEVQHALKYADISVVFGLEESIQFSGEDAVKAIVKTAAKRLSLRSDANRAQLCAARSGSEGAIGCMADTITQVIDDYSEDWSSDGHFGARRSHASGRSYSSTSSRSDVTLTEELLAWKETLEGDLEEMADDITGLEKTSVSSAISEKSQVISYLSESTKPISSALSTDLEDITSTQKKEKEEAMEKEVRKSGKKKRGNNKDQKKNKVSPLGNDSTVAADEPKKKQALLPRITAALAKLFCFPCKKKIKK</sequence>
<keyword evidence="2" id="KW-1185">Reference proteome</keyword>
<feature type="region of interest" description="Disordered" evidence="1">
    <location>
        <begin position="980"/>
        <end position="1034"/>
    </location>
</feature>
<evidence type="ECO:0000313" key="4">
    <source>
        <dbReference type="RefSeq" id="XP_045562611.1"/>
    </source>
</evidence>
<evidence type="ECO:0000313" key="2">
    <source>
        <dbReference type="Proteomes" id="UP001652741"/>
    </source>
</evidence>
<dbReference type="RefSeq" id="XP_045562611.1">
    <property type="nucleotide sequence ID" value="XM_045706655.1"/>
</dbReference>
<feature type="compositionally biased region" description="Basic and acidic residues" evidence="1">
    <location>
        <begin position="275"/>
        <end position="292"/>
    </location>
</feature>
<dbReference type="Proteomes" id="UP001652741">
    <property type="component" value="Chromosome ssa02"/>
</dbReference>
<evidence type="ECO:0000256" key="1">
    <source>
        <dbReference type="SAM" id="MobiDB-lite"/>
    </source>
</evidence>
<proteinExistence type="predicted"/>
<dbReference type="RefSeq" id="XP_045562607.1">
    <property type="nucleotide sequence ID" value="XM_045706651.1"/>
</dbReference>
<dbReference type="GeneID" id="106587354"/>
<feature type="compositionally biased region" description="Basic and acidic residues" evidence="1">
    <location>
        <begin position="1269"/>
        <end position="1283"/>
    </location>
</feature>
<gene>
    <name evidence="3 4" type="primary">LOC106587354</name>
</gene>
<feature type="region of interest" description="Disordered" evidence="1">
    <location>
        <begin position="1261"/>
        <end position="1317"/>
    </location>
</feature>
<feature type="region of interest" description="Disordered" evidence="1">
    <location>
        <begin position="545"/>
        <end position="576"/>
    </location>
</feature>
<evidence type="ECO:0000313" key="3">
    <source>
        <dbReference type="RefSeq" id="XP_045562607.1"/>
    </source>
</evidence>
<feature type="region of interest" description="Disordered" evidence="1">
    <location>
        <begin position="461"/>
        <end position="485"/>
    </location>
</feature>